<name>A0ABS7A9B9_9PROT</name>
<proteinExistence type="predicted"/>
<evidence type="ECO:0008006" key="3">
    <source>
        <dbReference type="Google" id="ProtNLM"/>
    </source>
</evidence>
<organism evidence="1 2">
    <name type="scientific">Roseomonas alba</name>
    <dbReference type="NCBI Taxonomy" id="2846776"/>
    <lineage>
        <taxon>Bacteria</taxon>
        <taxon>Pseudomonadati</taxon>
        <taxon>Pseudomonadota</taxon>
        <taxon>Alphaproteobacteria</taxon>
        <taxon>Acetobacterales</taxon>
        <taxon>Roseomonadaceae</taxon>
        <taxon>Roseomonas</taxon>
    </lineage>
</organism>
<gene>
    <name evidence="1" type="ORF">KPL78_13570</name>
</gene>
<dbReference type="Proteomes" id="UP001196565">
    <property type="component" value="Unassembled WGS sequence"/>
</dbReference>
<sequence>MSIDRTLQTLPSLSTEERARLRANAERLQATGTPQQKTDAARILQAMADQAEADRQSLIDRLGPLPVAQRVAEAFRAHPMTETERKVIQALLDHPGATSEELSRALGWGGKAWHMHFGTMCFNREAYLWPAPPSDRPNKDFYCGILADLTERTPRWSMKPDVAAAFAAMGLAPARPG</sequence>
<reference evidence="1 2" key="1">
    <citation type="submission" date="2021-07" db="EMBL/GenBank/DDBJ databases">
        <authorList>
            <person name="So Y."/>
        </authorList>
    </citation>
    <scope>NUCLEOTIDE SEQUENCE [LARGE SCALE GENOMIC DNA]</scope>
    <source>
        <strain evidence="1 2">HJA6</strain>
    </source>
</reference>
<dbReference type="RefSeq" id="WP_219763485.1">
    <property type="nucleotide sequence ID" value="NZ_JAHYBZ010000004.1"/>
</dbReference>
<evidence type="ECO:0000313" key="2">
    <source>
        <dbReference type="Proteomes" id="UP001196565"/>
    </source>
</evidence>
<comment type="caution">
    <text evidence="1">The sequence shown here is derived from an EMBL/GenBank/DDBJ whole genome shotgun (WGS) entry which is preliminary data.</text>
</comment>
<protein>
    <recommendedName>
        <fullName evidence="3">DUF3102 domain-containing protein</fullName>
    </recommendedName>
</protein>
<accession>A0ABS7A9B9</accession>
<evidence type="ECO:0000313" key="1">
    <source>
        <dbReference type="EMBL" id="MBW6398887.1"/>
    </source>
</evidence>
<dbReference type="EMBL" id="JAHYBZ010000004">
    <property type="protein sequence ID" value="MBW6398887.1"/>
    <property type="molecule type" value="Genomic_DNA"/>
</dbReference>
<keyword evidence="2" id="KW-1185">Reference proteome</keyword>